<dbReference type="Proteomes" id="UP000198847">
    <property type="component" value="Unassembled WGS sequence"/>
</dbReference>
<dbReference type="OrthoDB" id="1677288at2"/>
<reference evidence="3 4" key="1">
    <citation type="submission" date="2016-10" db="EMBL/GenBank/DDBJ databases">
        <authorList>
            <person name="de Groot N.N."/>
        </authorList>
    </citation>
    <scope>NUCLEOTIDE SEQUENCE [LARGE SCALE GENOMIC DNA]</scope>
    <source>
        <strain evidence="3 4">DSM 13305</strain>
    </source>
</reference>
<organism evidence="3 4">
    <name type="scientific">Propionispora vibrioides</name>
    <dbReference type="NCBI Taxonomy" id="112903"/>
    <lineage>
        <taxon>Bacteria</taxon>
        <taxon>Bacillati</taxon>
        <taxon>Bacillota</taxon>
        <taxon>Negativicutes</taxon>
        <taxon>Selenomonadales</taxon>
        <taxon>Sporomusaceae</taxon>
        <taxon>Propionispora</taxon>
    </lineage>
</organism>
<accession>A0A1H8RC12</accession>
<dbReference type="RefSeq" id="WP_143050562.1">
    <property type="nucleotide sequence ID" value="NZ_FODY01000003.1"/>
</dbReference>
<name>A0A1H8RC12_9FIRM</name>
<evidence type="ECO:0000313" key="4">
    <source>
        <dbReference type="Proteomes" id="UP000198847"/>
    </source>
</evidence>
<dbReference type="AlphaFoldDB" id="A0A1H8RC12"/>
<evidence type="ECO:0000256" key="1">
    <source>
        <dbReference type="SAM" id="MobiDB-lite"/>
    </source>
</evidence>
<sequence length="332" mass="35488">MPTEEERQQAEVLSQEIDNLTIEGPRAVVDPEVAGFLAVADMMKHDCSGDEIPHSLIAGMADRLSAELKTKREQRRRHRLYTVLAGSAAAVVLAVGVQLTLFQQNNNLPPAEHLEAQVTPPPALTDKAAGEPDRTVPGGEPTAQEKAPAMQPDRGSKTQIAAALLPDTVLNKLNEVAGEAKEEEKSGQLAMSAADVAAEKPQQETRLMAKARLAVPAGEEKSGAEQTITHLLVLPGRTAQSVTVAPDRKLVEQVYKMNGRGEIRVIQRLPGALSVTDAAGAASRQSGVSAAKDKVNRVTVTRDGYEVMVEGRQTTAELKKLADSLVIREAMP</sequence>
<dbReference type="STRING" id="112903.SAMN04490178_103241"/>
<feature type="transmembrane region" description="Helical" evidence="2">
    <location>
        <begin position="80"/>
        <end position="102"/>
    </location>
</feature>
<feature type="region of interest" description="Disordered" evidence="1">
    <location>
        <begin position="121"/>
        <end position="153"/>
    </location>
</feature>
<evidence type="ECO:0008006" key="5">
    <source>
        <dbReference type="Google" id="ProtNLM"/>
    </source>
</evidence>
<keyword evidence="2" id="KW-0812">Transmembrane</keyword>
<keyword evidence="4" id="KW-1185">Reference proteome</keyword>
<keyword evidence="2" id="KW-0472">Membrane</keyword>
<keyword evidence="2" id="KW-1133">Transmembrane helix</keyword>
<evidence type="ECO:0000313" key="3">
    <source>
        <dbReference type="EMBL" id="SEO63940.1"/>
    </source>
</evidence>
<evidence type="ECO:0000256" key="2">
    <source>
        <dbReference type="SAM" id="Phobius"/>
    </source>
</evidence>
<proteinExistence type="predicted"/>
<protein>
    <recommendedName>
        <fullName evidence="5">DUF4367 domain-containing protein</fullName>
    </recommendedName>
</protein>
<dbReference type="EMBL" id="FODY01000003">
    <property type="protein sequence ID" value="SEO63940.1"/>
    <property type="molecule type" value="Genomic_DNA"/>
</dbReference>
<gene>
    <name evidence="3" type="ORF">SAMN04490178_103241</name>
</gene>